<dbReference type="InterPro" id="IPR019136">
    <property type="entry name" value="TF_IIIC_su-5_HTH"/>
</dbReference>
<feature type="compositionally biased region" description="Low complexity" evidence="5">
    <location>
        <begin position="42"/>
        <end position="62"/>
    </location>
</feature>
<dbReference type="InterPro" id="IPR040454">
    <property type="entry name" value="TF_IIIC_Tfc1/Sfc1"/>
</dbReference>
<feature type="region of interest" description="Disordered" evidence="5">
    <location>
        <begin position="468"/>
        <end position="539"/>
    </location>
</feature>
<feature type="domain" description="Transcription factor IIIC subunit Tfc1/Sfc1 triple barrel" evidence="7">
    <location>
        <begin position="1"/>
        <end position="98"/>
    </location>
</feature>
<protein>
    <recommendedName>
        <fullName evidence="10">Transcription factor IIIC subunit 5 HTH domain-containing protein</fullName>
    </recommendedName>
</protein>
<proteinExistence type="predicted"/>
<dbReference type="GO" id="GO:0001003">
    <property type="term" value="F:RNA polymerase III type 2 promoter sequence-specific DNA binding"/>
    <property type="evidence" value="ECO:0007669"/>
    <property type="project" value="TreeGrafter"/>
</dbReference>
<dbReference type="GO" id="GO:0000127">
    <property type="term" value="C:transcription factor TFIIIC complex"/>
    <property type="evidence" value="ECO:0007669"/>
    <property type="project" value="InterPro"/>
</dbReference>
<feature type="compositionally biased region" description="Acidic residues" evidence="5">
    <location>
        <begin position="500"/>
        <end position="519"/>
    </location>
</feature>
<evidence type="ECO:0000259" key="6">
    <source>
        <dbReference type="Pfam" id="PF09734"/>
    </source>
</evidence>
<dbReference type="STRING" id="1447883.A0A2B7WVG0"/>
<comment type="caution">
    <text evidence="8">The sequence shown here is derived from an EMBL/GenBank/DDBJ whole genome shotgun (WGS) entry which is preliminary data.</text>
</comment>
<accession>A0A2B7WVG0</accession>
<gene>
    <name evidence="8" type="ORF">AJ80_09150</name>
</gene>
<evidence type="ECO:0000256" key="2">
    <source>
        <dbReference type="ARBA" id="ARBA00023125"/>
    </source>
</evidence>
<dbReference type="PANTHER" id="PTHR13230:SF5">
    <property type="entry name" value="GENERAL TRANSCRIPTION FACTOR 3C POLYPEPTIDE 5"/>
    <property type="match status" value="1"/>
</dbReference>
<dbReference type="EMBL" id="PDNA01000249">
    <property type="protein sequence ID" value="PGH00579.1"/>
    <property type="molecule type" value="Genomic_DNA"/>
</dbReference>
<dbReference type="GO" id="GO:0006384">
    <property type="term" value="P:transcription initiation at RNA polymerase III promoter"/>
    <property type="evidence" value="ECO:0007669"/>
    <property type="project" value="InterPro"/>
</dbReference>
<feature type="domain" description="Transcription factor IIIC subunit 5 HTH" evidence="6">
    <location>
        <begin position="138"/>
        <end position="289"/>
    </location>
</feature>
<keyword evidence="2" id="KW-0238">DNA-binding</keyword>
<evidence type="ECO:0008006" key="10">
    <source>
        <dbReference type="Google" id="ProtNLM"/>
    </source>
</evidence>
<dbReference type="Pfam" id="PF09734">
    <property type="entry name" value="Tau95"/>
    <property type="match status" value="1"/>
</dbReference>
<dbReference type="OrthoDB" id="5598268at2759"/>
<dbReference type="GO" id="GO:0005634">
    <property type="term" value="C:nucleus"/>
    <property type="evidence" value="ECO:0007669"/>
    <property type="project" value="UniProtKB-SubCell"/>
</dbReference>
<keyword evidence="3" id="KW-0804">Transcription</keyword>
<evidence type="ECO:0000256" key="4">
    <source>
        <dbReference type="ARBA" id="ARBA00023242"/>
    </source>
</evidence>
<keyword evidence="9" id="KW-1185">Reference proteome</keyword>
<evidence type="ECO:0000256" key="5">
    <source>
        <dbReference type="SAM" id="MobiDB-lite"/>
    </source>
</evidence>
<evidence type="ECO:0000313" key="9">
    <source>
        <dbReference type="Proteomes" id="UP000224634"/>
    </source>
</evidence>
<keyword evidence="4" id="KW-0539">Nucleus</keyword>
<evidence type="ECO:0000259" key="7">
    <source>
        <dbReference type="Pfam" id="PF17682"/>
    </source>
</evidence>
<sequence>MSRPLSSTSVPSNNVLLKITVPKRTGRKRKRGSSEPYRYEDSTSATASSTTTTTTPHAPTSARHLLRTLRDNVGTYDIEPVGRVERTHVFRAMPDFVFSTKVSPFMAKFREQILPFQYDKMKDFDLDMTKGSTSNVDIVPPPALSRGSIPFNYVYRQNPTVKQSVGPTGQITTINTQQVTKVLTHLVTYDVPNVPSGPRENCPPIDTLDANLQSTIAALHELFRTRPAWTRRSLRNSLTSTDHKYGLRLAVPYVGYIFRSGPWRDAIIRFGYDPRTTPDARIYQTFMFRILPTAAELEAQGGAALATTTVVSGRRHTYPRLSNVLGDESAPNTSHLFTGQPPLPRDGKMWMICDITDPILHSLLSPSSPTCPPPRPTCDIVTSGWYGNVTLAKAKAIMRAKIQHMVEHKDSAPLPDEDFAPILRFPDHVEDDAGVAALFIEMEGSARGSATRSLQLASEVRAMVRAAPGMRGAAAPTKRREGAEESAVGGAEKRVKWEDEAGEEEGEEGDEMGEEEGGEEEHGYEESGGEQGNENGARE</sequence>
<dbReference type="InterPro" id="IPR042536">
    <property type="entry name" value="TFIIIC_tauA_Sfc1"/>
</dbReference>
<reference evidence="8 9" key="1">
    <citation type="submission" date="2017-10" db="EMBL/GenBank/DDBJ databases">
        <title>Comparative genomics in systemic dimorphic fungi from Ajellomycetaceae.</title>
        <authorList>
            <person name="Munoz J.F."/>
            <person name="Mcewen J.G."/>
            <person name="Clay O.K."/>
            <person name="Cuomo C.A."/>
        </authorList>
    </citation>
    <scope>NUCLEOTIDE SEQUENCE [LARGE SCALE GENOMIC DNA]</scope>
    <source>
        <strain evidence="8 9">UAMH7299</strain>
    </source>
</reference>
<evidence type="ECO:0000256" key="1">
    <source>
        <dbReference type="ARBA" id="ARBA00004123"/>
    </source>
</evidence>
<dbReference type="InterPro" id="IPR041499">
    <property type="entry name" value="Tfc1/Sfc1_N"/>
</dbReference>
<dbReference type="Pfam" id="PF17682">
    <property type="entry name" value="Tau95_N"/>
    <property type="match status" value="1"/>
</dbReference>
<evidence type="ECO:0000256" key="3">
    <source>
        <dbReference type="ARBA" id="ARBA00023163"/>
    </source>
</evidence>
<evidence type="ECO:0000313" key="8">
    <source>
        <dbReference type="EMBL" id="PGH00579.1"/>
    </source>
</evidence>
<dbReference type="GO" id="GO:0001002">
    <property type="term" value="F:RNA polymerase III type 1 promoter sequence-specific DNA binding"/>
    <property type="evidence" value="ECO:0007669"/>
    <property type="project" value="TreeGrafter"/>
</dbReference>
<dbReference type="PANTHER" id="PTHR13230">
    <property type="entry name" value="GENERAL TRANSCRIPTION FACTOR IIIC, POLYPEPTIDE 5"/>
    <property type="match status" value="1"/>
</dbReference>
<organism evidence="8 9">
    <name type="scientific">Polytolypa hystricis (strain UAMH7299)</name>
    <dbReference type="NCBI Taxonomy" id="1447883"/>
    <lineage>
        <taxon>Eukaryota</taxon>
        <taxon>Fungi</taxon>
        <taxon>Dikarya</taxon>
        <taxon>Ascomycota</taxon>
        <taxon>Pezizomycotina</taxon>
        <taxon>Eurotiomycetes</taxon>
        <taxon>Eurotiomycetidae</taxon>
        <taxon>Onygenales</taxon>
        <taxon>Onygenales incertae sedis</taxon>
        <taxon>Polytolypa</taxon>
    </lineage>
</organism>
<dbReference type="Gene3D" id="3.30.200.160">
    <property type="entry name" value="TFIIIC, subcomplex tauA, subunit Sfc1, barrel domain"/>
    <property type="match status" value="1"/>
</dbReference>
<feature type="region of interest" description="Disordered" evidence="5">
    <location>
        <begin position="20"/>
        <end position="62"/>
    </location>
</feature>
<name>A0A2B7WVG0_POLH7</name>
<dbReference type="AlphaFoldDB" id="A0A2B7WVG0"/>
<dbReference type="Proteomes" id="UP000224634">
    <property type="component" value="Unassembled WGS sequence"/>
</dbReference>
<comment type="subcellular location">
    <subcellularLocation>
        <location evidence="1">Nucleus</location>
    </subcellularLocation>
</comment>